<dbReference type="EMBL" id="JBFOLJ010000012">
    <property type="protein sequence ID" value="KAL2488275.1"/>
    <property type="molecule type" value="Genomic_DNA"/>
</dbReference>
<organism evidence="2 3">
    <name type="scientific">Forsythia ovata</name>
    <dbReference type="NCBI Taxonomy" id="205694"/>
    <lineage>
        <taxon>Eukaryota</taxon>
        <taxon>Viridiplantae</taxon>
        <taxon>Streptophyta</taxon>
        <taxon>Embryophyta</taxon>
        <taxon>Tracheophyta</taxon>
        <taxon>Spermatophyta</taxon>
        <taxon>Magnoliopsida</taxon>
        <taxon>eudicotyledons</taxon>
        <taxon>Gunneridae</taxon>
        <taxon>Pentapetalae</taxon>
        <taxon>asterids</taxon>
        <taxon>lamiids</taxon>
        <taxon>Lamiales</taxon>
        <taxon>Oleaceae</taxon>
        <taxon>Forsythieae</taxon>
        <taxon>Forsythia</taxon>
    </lineage>
</organism>
<reference evidence="3" key="1">
    <citation type="submission" date="2024-07" db="EMBL/GenBank/DDBJ databases">
        <title>Two chromosome-level genome assemblies of Korean endemic species Abeliophyllum distichum and Forsythia ovata (Oleaceae).</title>
        <authorList>
            <person name="Jang H."/>
        </authorList>
    </citation>
    <scope>NUCLEOTIDE SEQUENCE [LARGE SCALE GENOMIC DNA]</scope>
</reference>
<sequence length="257" mass="29119">MLVDKILFTAKINFTKPKKNHTPTSTPKVVQTKISLKAKSPLPVKGVVIKEPSPNSDQNFPCEGLLATVEKYVAEVEEYKKKVNDYCSITEHLEVEVDRRMKELEDLRKNPEAERLKANILRLVNDLAVTHAGAQEKEDKLQKEIEKKKEKINSFNVQQMSWEEGLAKKNEELGVLNAKVESQDLALADMSAKVKTLQEDLGNFRDSDEGKHIFEDGKQAGGTELLDLIKDELPDINFDFLYEEDKTVLLALPLETN</sequence>
<comment type="caution">
    <text evidence="2">The sequence shown here is derived from an EMBL/GenBank/DDBJ whole genome shotgun (WGS) entry which is preliminary data.</text>
</comment>
<keyword evidence="3" id="KW-1185">Reference proteome</keyword>
<name>A0ABD1RIN8_9LAMI</name>
<evidence type="ECO:0000256" key="1">
    <source>
        <dbReference type="SAM" id="Coils"/>
    </source>
</evidence>
<gene>
    <name evidence="2" type="ORF">Fot_41567</name>
</gene>
<proteinExistence type="predicted"/>
<dbReference type="AlphaFoldDB" id="A0ABD1RIN8"/>
<accession>A0ABD1RIN8</accession>
<evidence type="ECO:0000313" key="2">
    <source>
        <dbReference type="EMBL" id="KAL2488275.1"/>
    </source>
</evidence>
<dbReference type="Proteomes" id="UP001604277">
    <property type="component" value="Unassembled WGS sequence"/>
</dbReference>
<feature type="coiled-coil region" evidence="1">
    <location>
        <begin position="62"/>
        <end position="158"/>
    </location>
</feature>
<evidence type="ECO:0000313" key="3">
    <source>
        <dbReference type="Proteomes" id="UP001604277"/>
    </source>
</evidence>
<keyword evidence="1" id="KW-0175">Coiled coil</keyword>
<protein>
    <submittedName>
        <fullName evidence="2">Uncharacterized protein</fullName>
    </submittedName>
</protein>